<organism evidence="5 6">
    <name type="scientific">Brachybacterium hainanense</name>
    <dbReference type="NCBI Taxonomy" id="1541174"/>
    <lineage>
        <taxon>Bacteria</taxon>
        <taxon>Bacillati</taxon>
        <taxon>Actinomycetota</taxon>
        <taxon>Actinomycetes</taxon>
        <taxon>Micrococcales</taxon>
        <taxon>Dermabacteraceae</taxon>
        <taxon>Brachybacterium</taxon>
    </lineage>
</organism>
<dbReference type="PANTHER" id="PTHR46401">
    <property type="entry name" value="GLYCOSYLTRANSFERASE WBBK-RELATED"/>
    <property type="match status" value="1"/>
</dbReference>
<dbReference type="CDD" id="cd03801">
    <property type="entry name" value="GT4_PimA-like"/>
    <property type="match status" value="1"/>
</dbReference>
<dbReference type="Pfam" id="PF00534">
    <property type="entry name" value="Glycos_transf_1"/>
    <property type="match status" value="1"/>
</dbReference>
<keyword evidence="1 5" id="KW-0328">Glycosyltransferase</keyword>
<dbReference type="RefSeq" id="WP_376980089.1">
    <property type="nucleotide sequence ID" value="NZ_JBHLSV010000009.1"/>
</dbReference>
<evidence type="ECO:0000259" key="4">
    <source>
        <dbReference type="Pfam" id="PF13439"/>
    </source>
</evidence>
<gene>
    <name evidence="5" type="ORF">ACFFF6_09325</name>
</gene>
<proteinExistence type="predicted"/>
<evidence type="ECO:0000313" key="5">
    <source>
        <dbReference type="EMBL" id="MFC0674155.1"/>
    </source>
</evidence>
<dbReference type="EC" id="2.4.-.-" evidence="5"/>
<dbReference type="Gene3D" id="3.40.50.2000">
    <property type="entry name" value="Glycogen Phosphorylase B"/>
    <property type="match status" value="2"/>
</dbReference>
<dbReference type="InterPro" id="IPR001296">
    <property type="entry name" value="Glyco_trans_1"/>
</dbReference>
<dbReference type="PANTHER" id="PTHR46401:SF2">
    <property type="entry name" value="GLYCOSYLTRANSFERASE WBBK-RELATED"/>
    <property type="match status" value="1"/>
</dbReference>
<feature type="domain" description="Glycosyltransferase subfamily 4-like N-terminal" evidence="4">
    <location>
        <begin position="51"/>
        <end position="144"/>
    </location>
</feature>
<reference evidence="5 6" key="1">
    <citation type="submission" date="2024-09" db="EMBL/GenBank/DDBJ databases">
        <authorList>
            <person name="Sun Q."/>
            <person name="Mori K."/>
        </authorList>
    </citation>
    <scope>NUCLEOTIDE SEQUENCE [LARGE SCALE GENOMIC DNA]</scope>
    <source>
        <strain evidence="5 6">CICC 10874</strain>
    </source>
</reference>
<name>A0ABV6RAY9_9MICO</name>
<accession>A0ABV6RAY9</accession>
<dbReference type="Proteomes" id="UP001589793">
    <property type="component" value="Unassembled WGS sequence"/>
</dbReference>
<evidence type="ECO:0000313" key="6">
    <source>
        <dbReference type="Proteomes" id="UP001589793"/>
    </source>
</evidence>
<evidence type="ECO:0000256" key="1">
    <source>
        <dbReference type="ARBA" id="ARBA00022676"/>
    </source>
</evidence>
<comment type="caution">
    <text evidence="5">The sequence shown here is derived from an EMBL/GenBank/DDBJ whole genome shotgun (WGS) entry which is preliminary data.</text>
</comment>
<evidence type="ECO:0000259" key="3">
    <source>
        <dbReference type="Pfam" id="PF00534"/>
    </source>
</evidence>
<keyword evidence="2 5" id="KW-0808">Transferase</keyword>
<evidence type="ECO:0000256" key="2">
    <source>
        <dbReference type="ARBA" id="ARBA00022679"/>
    </source>
</evidence>
<dbReference type="InterPro" id="IPR028098">
    <property type="entry name" value="Glyco_trans_4-like_N"/>
</dbReference>
<feature type="domain" description="Glycosyl transferase family 1" evidence="3">
    <location>
        <begin position="161"/>
        <end position="327"/>
    </location>
</feature>
<dbReference type="SUPFAM" id="SSF53756">
    <property type="entry name" value="UDP-Glycosyltransferase/glycogen phosphorylase"/>
    <property type="match status" value="1"/>
</dbReference>
<dbReference type="EMBL" id="JBHLSV010000009">
    <property type="protein sequence ID" value="MFC0674155.1"/>
    <property type="molecule type" value="Genomic_DNA"/>
</dbReference>
<dbReference type="GO" id="GO:0016757">
    <property type="term" value="F:glycosyltransferase activity"/>
    <property type="evidence" value="ECO:0007669"/>
    <property type="project" value="UniProtKB-KW"/>
</dbReference>
<dbReference type="Pfam" id="PF13439">
    <property type="entry name" value="Glyco_transf_4"/>
    <property type="match status" value="1"/>
</dbReference>
<sequence>MVTRTSIHAFSKADSVQGQGVGSAYLEQVALITAELSDEFDIVDRARRPGDINHVHSINPEFLARVPRMRRRGTTLGHVHFIPETVHDSISLPRPARAVFDAYMMRFYRSMDHLVTVNPWFIRKLAGDYGFDPSRISFVPNFVSEQDFHPLRDEAGLTAVRELRAQLGLDAHRPVVLCAGQLQVRKGFFDFLEVARALPDVQFLWAGGFSFGRITAGHARIQEAAENLPGNVRLLGMVPRERMNLFMNLADCFFLPSFEELFPMTILEAMAAGTPVLVRELVYYEGVLGDYAERIEAEAGQIEPFVEALTGILSPGAAQERARDGARRGAAFYDRASVAGQWRGLYRSLAPR</sequence>
<protein>
    <submittedName>
        <fullName evidence="5">Glycosyltransferase family 4 protein</fullName>
        <ecNumber evidence="5">2.4.-.-</ecNumber>
    </submittedName>
</protein>
<keyword evidence="6" id="KW-1185">Reference proteome</keyword>